<dbReference type="AlphaFoldDB" id="A0A553Q3H7"/>
<organism evidence="2 3">
    <name type="scientific">Danionella cerebrum</name>
    <dbReference type="NCBI Taxonomy" id="2873325"/>
    <lineage>
        <taxon>Eukaryota</taxon>
        <taxon>Metazoa</taxon>
        <taxon>Chordata</taxon>
        <taxon>Craniata</taxon>
        <taxon>Vertebrata</taxon>
        <taxon>Euteleostomi</taxon>
        <taxon>Actinopterygii</taxon>
        <taxon>Neopterygii</taxon>
        <taxon>Teleostei</taxon>
        <taxon>Ostariophysi</taxon>
        <taxon>Cypriniformes</taxon>
        <taxon>Danionidae</taxon>
        <taxon>Danioninae</taxon>
        <taxon>Danionella</taxon>
    </lineage>
</organism>
<evidence type="ECO:0000313" key="3">
    <source>
        <dbReference type="Proteomes" id="UP000316079"/>
    </source>
</evidence>
<proteinExistence type="predicted"/>
<feature type="compositionally biased region" description="Basic and acidic residues" evidence="1">
    <location>
        <begin position="57"/>
        <end position="85"/>
    </location>
</feature>
<evidence type="ECO:0000313" key="2">
    <source>
        <dbReference type="EMBL" id="TRY84493.1"/>
    </source>
</evidence>
<feature type="region of interest" description="Disordered" evidence="1">
    <location>
        <begin position="43"/>
        <end position="88"/>
    </location>
</feature>
<accession>A0A553Q3H7</accession>
<reference evidence="2 3" key="1">
    <citation type="journal article" date="2019" name="Sci. Data">
        <title>Hybrid genome assembly and annotation of Danionella translucida.</title>
        <authorList>
            <person name="Kadobianskyi M."/>
            <person name="Schulze L."/>
            <person name="Schuelke M."/>
            <person name="Judkewitz B."/>
        </authorList>
    </citation>
    <scope>NUCLEOTIDE SEQUENCE [LARGE SCALE GENOMIC DNA]</scope>
    <source>
        <strain evidence="2 3">Bolton</strain>
    </source>
</reference>
<dbReference type="EMBL" id="SRMA01026400">
    <property type="protein sequence ID" value="TRY84493.1"/>
    <property type="molecule type" value="Genomic_DNA"/>
</dbReference>
<evidence type="ECO:0000256" key="1">
    <source>
        <dbReference type="SAM" id="MobiDB-lite"/>
    </source>
</evidence>
<keyword evidence="3" id="KW-1185">Reference proteome</keyword>
<comment type="caution">
    <text evidence="2">The sequence shown here is derived from an EMBL/GenBank/DDBJ whole genome shotgun (WGS) entry which is preliminary data.</text>
</comment>
<name>A0A553Q3H7_9TELE</name>
<dbReference type="Proteomes" id="UP000316079">
    <property type="component" value="Unassembled WGS sequence"/>
</dbReference>
<protein>
    <submittedName>
        <fullName evidence="2">Uncharacterized protein</fullName>
    </submittedName>
</protein>
<gene>
    <name evidence="2" type="ORF">DNTS_035839</name>
</gene>
<sequence>MFAYLLYEHGCSVHQIVLSGFEMHSEHLLFVSLEAPCSSADTDLSASLSLRPGDTSRNSDREMEEEKSAAEGRNMKEKVKPKDGGIDENTFYTEKETERKAMESGLDSPWQTRAGAVCCQRRGTALWQLFERLSWRLSLPKVNWLSVLTGWKAGKKRQVQTTFCPSGQPLSMSVLQRAEDARKGGRLCQAELVLVFPGCPGPHGSSDADVYEELKLVEFETCGSELKISHFFTLFVSEIFNLII</sequence>